<comment type="caution">
    <text evidence="1">The sequence shown here is derived from an EMBL/GenBank/DDBJ whole genome shotgun (WGS) entry which is preliminary data.</text>
</comment>
<dbReference type="RefSeq" id="WP_189015679.1">
    <property type="nucleotide sequence ID" value="NZ_BMHE01000030.1"/>
</dbReference>
<proteinExistence type="predicted"/>
<sequence>MNSILLFLLVALGMTDSGMPYELLHAAQREEAVYELPTLNSPNALHDELQTQIFELDAVYQQYSVKPLRMDISLKGQPRETVNLQLRKLGKPREGLNMQENTSIKEAIYKVIGKRFPLEITTKVIPLEAEVVGAITEINETERRVLIINREGCVDGPCQFQPEAYRLKLEEDTVIRSGSGPLKFEDLKVGDWLHVWTTGAVEQSYPAQMVALEMEIAEPLDETPIALTTLMKTDLKQMDKIDIRFGDGKNLEITDSEWLADISAKLQKIELVPSRDQRTYYGYLYTMEISIGDKKFKYGSSLDFDGLRYKQNMQTKEFNDDLIAKARTSIPNLLPGIQ</sequence>
<evidence type="ECO:0000313" key="2">
    <source>
        <dbReference type="Proteomes" id="UP000615455"/>
    </source>
</evidence>
<dbReference type="EMBL" id="BMHE01000030">
    <property type="protein sequence ID" value="GFZ95663.1"/>
    <property type="molecule type" value="Genomic_DNA"/>
</dbReference>
<gene>
    <name evidence="1" type="ORF">GCM10008018_47540</name>
</gene>
<protein>
    <submittedName>
        <fullName evidence="1">Uncharacterized protein</fullName>
    </submittedName>
</protein>
<name>A0ABQ1F1A8_9BACL</name>
<dbReference type="Proteomes" id="UP000615455">
    <property type="component" value="Unassembled WGS sequence"/>
</dbReference>
<evidence type="ECO:0000313" key="1">
    <source>
        <dbReference type="EMBL" id="GFZ95663.1"/>
    </source>
</evidence>
<reference evidence="2" key="1">
    <citation type="journal article" date="2019" name="Int. J. Syst. Evol. Microbiol.">
        <title>The Global Catalogue of Microorganisms (GCM) 10K type strain sequencing project: providing services to taxonomists for standard genome sequencing and annotation.</title>
        <authorList>
            <consortium name="The Broad Institute Genomics Platform"/>
            <consortium name="The Broad Institute Genome Sequencing Center for Infectious Disease"/>
            <person name="Wu L."/>
            <person name="Ma J."/>
        </authorList>
    </citation>
    <scope>NUCLEOTIDE SEQUENCE [LARGE SCALE GENOMIC DNA]</scope>
    <source>
        <strain evidence="2">CGMCC 1.15043</strain>
    </source>
</reference>
<organism evidence="1 2">
    <name type="scientific">Paenibacillus marchantiophytorum</name>
    <dbReference type="NCBI Taxonomy" id="1619310"/>
    <lineage>
        <taxon>Bacteria</taxon>
        <taxon>Bacillati</taxon>
        <taxon>Bacillota</taxon>
        <taxon>Bacilli</taxon>
        <taxon>Bacillales</taxon>
        <taxon>Paenibacillaceae</taxon>
        <taxon>Paenibacillus</taxon>
    </lineage>
</organism>
<keyword evidence="2" id="KW-1185">Reference proteome</keyword>
<accession>A0ABQ1F1A8</accession>